<dbReference type="EMBL" id="FQUQ01000005">
    <property type="protein sequence ID" value="SHG45704.1"/>
    <property type="molecule type" value="Genomic_DNA"/>
</dbReference>
<dbReference type="Proteomes" id="UP000184287">
    <property type="component" value="Unassembled WGS sequence"/>
</dbReference>
<evidence type="ECO:0000313" key="2">
    <source>
        <dbReference type="Proteomes" id="UP000184287"/>
    </source>
</evidence>
<keyword evidence="2" id="KW-1185">Reference proteome</keyword>
<reference evidence="2" key="1">
    <citation type="submission" date="2016-11" db="EMBL/GenBank/DDBJ databases">
        <authorList>
            <person name="Varghese N."/>
            <person name="Submissions S."/>
        </authorList>
    </citation>
    <scope>NUCLEOTIDE SEQUENCE [LARGE SCALE GENOMIC DNA]</scope>
    <source>
        <strain evidence="2">DSM 16990</strain>
    </source>
</reference>
<dbReference type="Gene3D" id="2.60.40.1120">
    <property type="entry name" value="Carboxypeptidase-like, regulatory domain"/>
    <property type="match status" value="1"/>
</dbReference>
<accession>A0A1M5JYU4</accession>
<dbReference type="InterPro" id="IPR008969">
    <property type="entry name" value="CarboxyPept-like_regulatory"/>
</dbReference>
<proteinExistence type="predicted"/>
<dbReference type="Pfam" id="PF13715">
    <property type="entry name" value="CarbopepD_reg_2"/>
    <property type="match status" value="1"/>
</dbReference>
<dbReference type="OrthoDB" id="983143at2"/>
<dbReference type="SUPFAM" id="SSF49464">
    <property type="entry name" value="Carboxypeptidase regulatory domain-like"/>
    <property type="match status" value="1"/>
</dbReference>
<dbReference type="AlphaFoldDB" id="A0A1M5JYU4"/>
<dbReference type="Pfam" id="PF18939">
    <property type="entry name" value="DUF5686"/>
    <property type="match status" value="1"/>
</dbReference>
<gene>
    <name evidence="1" type="ORF">SAMN04488522_105560</name>
</gene>
<sequence length="882" mass="101157">MLALSLCALYNLIYSVLNKLTGIVYISIRQYFINSASLLALLITLSFSTRVHAQQTTVSGTVTDASTKETLPYVSYMITGSTLGGRTDADGKFSISINANNTSLKFSYVGYQSQTKTVKSGVAQVINVQLQPESMLMNEVVITAGKKPKYRNKENPAVELIRKVIANKAKNRMEHYDFVEYQKYERMKFSLSNLSDKFRNKRMFRNYQFLFQEQDSTRIGGKNVLPVFQQEKLSNNFFKKSPEKLKTVVIADKRVNFDERFIDNQGFSDYLDRMYQDIDIYDNNISVVSNQLLSPISDSAPGFYKFFITDTIKNHSPQLIELAFTPRNNADLLFEGKLYVTLDGNYAVQNAFLTVNKNINLNFVRALEAKLDFEKNPDERYHLSKSNLIVDFGISKKGGSGFTGERTVTFKDYKINNPRPDTAYKGAGQPVIVANADKRSEEFWANNRPEPLSAGNMKVYGNLDTLQSIPSFKRTMDIVTLFFAGYKDFGPFEMGPVNTFYSFNGVEGFRLRLGGRTTPSLSKRYYFETYAAYGFKDEKWKYFLSGTYSLNNKSIYAFPQNYIRASFQRDTKIPGQELQFVQEDNFLLSFKRGENNMMLYNDFYRLDYVHEFENHFSYTLGLRKWQQTPAGSLYFSNFADNGILGRTQQISTSEISLGLRYAPHEKFYQGKIYRTPIVDRFPIFNLRYTAGIKGVLGGEYNYHNFMGSVDKRFYLSQLGYADITLEGAYIVGKVPFPLLAIHRANQTYAYQLNSYNLMNFMEFVSDHYASLNIDQNFNGFFFNKIPLLKKLKLREVASFKVLYGGLRNENNPDLNPGSMQFVRNENGLTVTNSLNKDPYMEGSVGVGNIFKVLRVDAVKRLSYLKNPEISSWGIRARVKFDF</sequence>
<dbReference type="InterPro" id="IPR043741">
    <property type="entry name" value="DUF5686"/>
</dbReference>
<organism evidence="1 2">
    <name type="scientific">Pedobacter caeni</name>
    <dbReference type="NCBI Taxonomy" id="288992"/>
    <lineage>
        <taxon>Bacteria</taxon>
        <taxon>Pseudomonadati</taxon>
        <taxon>Bacteroidota</taxon>
        <taxon>Sphingobacteriia</taxon>
        <taxon>Sphingobacteriales</taxon>
        <taxon>Sphingobacteriaceae</taxon>
        <taxon>Pedobacter</taxon>
    </lineage>
</organism>
<name>A0A1M5JYU4_9SPHI</name>
<evidence type="ECO:0000313" key="1">
    <source>
        <dbReference type="EMBL" id="SHG45704.1"/>
    </source>
</evidence>
<dbReference type="STRING" id="288992.SAMN04488522_105560"/>
<protein>
    <submittedName>
        <fullName evidence="1">CarboxypepD_reg-like domain-containing protein</fullName>
    </submittedName>
</protein>